<dbReference type="SUPFAM" id="SSF48371">
    <property type="entry name" value="ARM repeat"/>
    <property type="match status" value="2"/>
</dbReference>
<evidence type="ECO:0000256" key="3">
    <source>
        <dbReference type="SAM" id="MobiDB-lite"/>
    </source>
</evidence>
<evidence type="ECO:0000256" key="1">
    <source>
        <dbReference type="ARBA" id="ARBA00004496"/>
    </source>
</evidence>
<dbReference type="InterPro" id="IPR003890">
    <property type="entry name" value="MIF4G-like_typ-3"/>
</dbReference>
<feature type="domain" description="MIF4G" evidence="4">
    <location>
        <begin position="36"/>
        <end position="262"/>
    </location>
</feature>
<protein>
    <submittedName>
        <fullName evidence="5">MIF4G domain family protein</fullName>
    </submittedName>
</protein>
<dbReference type="GO" id="GO:0005737">
    <property type="term" value="C:cytoplasm"/>
    <property type="evidence" value="ECO:0007669"/>
    <property type="project" value="UniProtKB-SubCell"/>
</dbReference>
<dbReference type="GO" id="GO:0003723">
    <property type="term" value="F:RNA binding"/>
    <property type="evidence" value="ECO:0007669"/>
    <property type="project" value="InterPro"/>
</dbReference>
<evidence type="ECO:0000259" key="4">
    <source>
        <dbReference type="SMART" id="SM00543"/>
    </source>
</evidence>
<comment type="subcellular location">
    <subcellularLocation>
        <location evidence="1">Cytoplasm</location>
    </subcellularLocation>
</comment>
<dbReference type="Proteomes" id="UP000590412">
    <property type="component" value="Unassembled WGS sequence"/>
</dbReference>
<dbReference type="InterPro" id="IPR007193">
    <property type="entry name" value="Upf2/Nmd2_C"/>
</dbReference>
<feature type="compositionally biased region" description="Low complexity" evidence="3">
    <location>
        <begin position="971"/>
        <end position="1004"/>
    </location>
</feature>
<feature type="compositionally biased region" description="Acidic residues" evidence="3">
    <location>
        <begin position="861"/>
        <end position="925"/>
    </location>
</feature>
<dbReference type="Pfam" id="PF02854">
    <property type="entry name" value="MIF4G"/>
    <property type="match status" value="1"/>
</dbReference>
<evidence type="ECO:0000313" key="5">
    <source>
        <dbReference type="EMBL" id="KAF6059561.1"/>
    </source>
</evidence>
<comment type="caution">
    <text evidence="5">The sequence shown here is derived from an EMBL/GenBank/DDBJ whole genome shotgun (WGS) entry which is preliminary data.</text>
</comment>
<dbReference type="GO" id="GO:0000184">
    <property type="term" value="P:nuclear-transcribed mRNA catabolic process, nonsense-mediated decay"/>
    <property type="evidence" value="ECO:0007669"/>
    <property type="project" value="InterPro"/>
</dbReference>
<dbReference type="AlphaFoldDB" id="A0A8X7NRE8"/>
<dbReference type="SMART" id="SM00543">
    <property type="entry name" value="MIF4G"/>
    <property type="match status" value="3"/>
</dbReference>
<proteinExistence type="predicted"/>
<feature type="domain" description="MIF4G" evidence="4">
    <location>
        <begin position="375"/>
        <end position="562"/>
    </location>
</feature>
<feature type="region of interest" description="Disordered" evidence="3">
    <location>
        <begin position="842"/>
        <end position="950"/>
    </location>
</feature>
<gene>
    <name evidence="5" type="ORF">FOB60_001143</name>
</gene>
<dbReference type="OrthoDB" id="27832at2759"/>
<dbReference type="GO" id="GO:0035145">
    <property type="term" value="C:exon-exon junction complex"/>
    <property type="evidence" value="ECO:0007669"/>
    <property type="project" value="TreeGrafter"/>
</dbReference>
<feature type="region of interest" description="Disordered" evidence="3">
    <location>
        <begin position="967"/>
        <end position="1016"/>
    </location>
</feature>
<dbReference type="PANTHER" id="PTHR12839">
    <property type="entry name" value="NONSENSE-MEDIATED MRNA DECAY PROTEIN 2 UP-FRAMESHIFT SUPPRESSOR 2"/>
    <property type="match status" value="1"/>
</dbReference>
<keyword evidence="2" id="KW-0963">Cytoplasm</keyword>
<dbReference type="InterPro" id="IPR016024">
    <property type="entry name" value="ARM-type_fold"/>
</dbReference>
<dbReference type="Gene3D" id="1.25.40.180">
    <property type="match status" value="3"/>
</dbReference>
<evidence type="ECO:0000313" key="6">
    <source>
        <dbReference type="Proteomes" id="UP000590412"/>
    </source>
</evidence>
<sequence>MTTEFDGRRKELLEINSKAWAGEYDFPLATKLDSSLKKNSAFIKKVKTGLNQDQYANVLKDIGSVSIEKYLSEVIVSIVDGLCKVSKNDDINAAVEVVSALHQRFGKQFIGELLNNILVQMMNPSKSDDKDDPSCVTRQKNLLRLVGEFYIVGILGTANDFLDDLDIKVIRVYSLDKRRNEPILTLLLKYLLNFDIESGRSLNMVQSFLRRYGHIIFVEDELLPSDTKNVLKQIFLIYTEAVFGIMMKLKKQVHKLDVRNKKAAIRTGRIQETEQLELDEKTKLFEHFKSVASFLSQVCTIPLPNDLNDSAEEVEEEDNAIEVVKQAASSDEDLYGVWEDVKEKNFYTVIPSLGELMEAHPEICESKSTQSNKDGEKIQEFLDRLEDVRGNNLEQLVVEFNNLNLNNKATKNRIMRFFIETSTVNNLKYYTRFLKINELNLSELIEELIIYLDKGFRSQIHRNKLNVKNILFFVELVKFKMVPKHVVFHKIRSLTLNITSTNNLEILTVFYEHVGRFLLHDADSKDLMREMIGLLKEKSKQSNLKVNDKLAINNLLITVEPPVAKVQSLRHVPKLSSKQKFVAKILREELNADTQPLVVKLFKSKFTNLGQPEFQTMVDCFSSPNLVNYDNIPSLAKTLSNFGEKNKFLVVLCVDTVLENIIRGLELNDFRMNRTRMAQVKFLAELYNYKVINFKLVNDMLYRIVCYGHPQNQPLPQNWEVEIDLPNNYFRVQICCLLLLSIKSIFMDTDVGRKKSSNRAASIKRRNDINKNLLGVFLTFFQYYLYCKEAPFPVDVRFKLDDLFKKYKSIPTVKRYDTINEVIASLDGAMQRRKEAELLLEKEDEAIENETEGVDSVTVSSDDDSDANNDEEEEDDDESDDDGDDDDDDDDDDDQEEADEDSAADVDDSEDDDDESDESDEEDEVLLDKELSRVSSSSEDPLSEAEKARLEVERKFQEDLDREFQKIMLESYGSTQQSQSSQSQNLSGKSSTFKQSLPLPSQLDLSKRSSPRANQQGTVAFGLLTKNGKNQKVKQLNLPSDNIFAESVVREQENRKRDKQRIITLASRMDD</sequence>
<feature type="domain" description="MIF4G" evidence="4">
    <location>
        <begin position="579"/>
        <end position="811"/>
    </location>
</feature>
<reference evidence="5" key="1">
    <citation type="submission" date="2020-03" db="EMBL/GenBank/DDBJ databases">
        <title>FDA dAtabase for Regulatory Grade micrObial Sequences (FDA-ARGOS): Supporting development and validation of Infectious Disease Dx tests.</title>
        <authorList>
            <person name="Campos J."/>
            <person name="Goldberg B."/>
            <person name="Tallon L."/>
            <person name="Sadzewicz L."/>
            <person name="Vavikolanu K."/>
            <person name="Mehta A."/>
            <person name="Aluvathingal J."/>
            <person name="Nadendla S."/>
            <person name="Nandy P."/>
            <person name="Geyer C."/>
            <person name="Yan Y."/>
            <person name="Sichtig H."/>
        </authorList>
    </citation>
    <scope>NUCLEOTIDE SEQUENCE [LARGE SCALE GENOMIC DNA]</scope>
    <source>
        <strain evidence="5">FDAARGOS_652</strain>
    </source>
</reference>
<name>A0A8X7NRE8_CANPA</name>
<dbReference type="InterPro" id="IPR039762">
    <property type="entry name" value="Nmd2/UPF2"/>
</dbReference>
<evidence type="ECO:0000256" key="2">
    <source>
        <dbReference type="ARBA" id="ARBA00022490"/>
    </source>
</evidence>
<dbReference type="Pfam" id="PF04050">
    <property type="entry name" value="Upf2"/>
    <property type="match status" value="1"/>
</dbReference>
<dbReference type="EMBL" id="JABWAB010000001">
    <property type="protein sequence ID" value="KAF6059561.1"/>
    <property type="molecule type" value="Genomic_DNA"/>
</dbReference>
<dbReference type="PANTHER" id="PTHR12839:SF7">
    <property type="entry name" value="REGULATOR OF NONSENSE TRANSCRIPTS 2"/>
    <property type="match status" value="1"/>
</dbReference>
<feature type="compositionally biased region" description="Acidic residues" evidence="3">
    <location>
        <begin position="842"/>
        <end position="853"/>
    </location>
</feature>
<organism evidence="5 6">
    <name type="scientific">Candida parapsilosis</name>
    <name type="common">Yeast</name>
    <dbReference type="NCBI Taxonomy" id="5480"/>
    <lineage>
        <taxon>Eukaryota</taxon>
        <taxon>Fungi</taxon>
        <taxon>Dikarya</taxon>
        <taxon>Ascomycota</taxon>
        <taxon>Saccharomycotina</taxon>
        <taxon>Pichiomycetes</taxon>
        <taxon>Debaryomycetaceae</taxon>
        <taxon>Candida/Lodderomyces clade</taxon>
        <taxon>Candida</taxon>
    </lineage>
</organism>
<accession>A0A8X7NRE8</accession>